<evidence type="ECO:0000313" key="2">
    <source>
        <dbReference type="EMBL" id="CUR59443.1"/>
    </source>
</evidence>
<feature type="transmembrane region" description="Helical" evidence="1">
    <location>
        <begin position="483"/>
        <end position="503"/>
    </location>
</feature>
<dbReference type="InterPro" id="IPR050834">
    <property type="entry name" value="Glycosyltransf_2"/>
</dbReference>
<name>A0A2P2CBS5_9ZZZZ</name>
<dbReference type="SUPFAM" id="SSF53448">
    <property type="entry name" value="Nucleotide-diphospho-sugar transferases"/>
    <property type="match status" value="1"/>
</dbReference>
<reference evidence="2" key="1">
    <citation type="submission" date="2015-08" db="EMBL/GenBank/DDBJ databases">
        <authorList>
            <person name="Babu N.S."/>
            <person name="Beckwith C.J."/>
            <person name="Beseler K.G."/>
            <person name="Brison A."/>
            <person name="Carone J.V."/>
            <person name="Caskin T.P."/>
            <person name="Diamond M."/>
            <person name="Durham M.E."/>
            <person name="Foxe J.M."/>
            <person name="Go M."/>
            <person name="Henderson B.A."/>
            <person name="Jones I.B."/>
            <person name="McGettigan J.A."/>
            <person name="Micheletti S.J."/>
            <person name="Nasrallah M.E."/>
            <person name="Ortiz D."/>
            <person name="Piller C.R."/>
            <person name="Privatt S.R."/>
            <person name="Schneider S.L."/>
            <person name="Sharp S."/>
            <person name="Smith T.C."/>
            <person name="Stanton J.D."/>
            <person name="Ullery H.E."/>
            <person name="Wilson R.J."/>
            <person name="Serrano M.G."/>
            <person name="Buck G."/>
            <person name="Lee V."/>
            <person name="Wang Y."/>
            <person name="Carvalho R."/>
            <person name="Voegtly L."/>
            <person name="Shi R."/>
            <person name="Duckworth R."/>
            <person name="Johnson A."/>
            <person name="Loviza R."/>
            <person name="Walstead R."/>
            <person name="Shah Z."/>
            <person name="Kiflezghi M."/>
            <person name="Wade K."/>
            <person name="Ball S.L."/>
            <person name="Bradley K.W."/>
            <person name="Asai D.J."/>
            <person name="Bowman C.A."/>
            <person name="Russell D.A."/>
            <person name="Pope W.H."/>
            <person name="Jacobs-Sera D."/>
            <person name="Hendrix R.W."/>
            <person name="Hatfull G.F."/>
        </authorList>
    </citation>
    <scope>NUCLEOTIDE SEQUENCE</scope>
</reference>
<dbReference type="GO" id="GO:0016740">
    <property type="term" value="F:transferase activity"/>
    <property type="evidence" value="ECO:0007669"/>
    <property type="project" value="UniProtKB-KW"/>
</dbReference>
<dbReference type="PANTHER" id="PTHR43685:SF3">
    <property type="entry name" value="SLR2126 PROTEIN"/>
    <property type="match status" value="1"/>
</dbReference>
<dbReference type="EMBL" id="CZKA01000057">
    <property type="protein sequence ID" value="CUR59443.1"/>
    <property type="molecule type" value="Genomic_DNA"/>
</dbReference>
<feature type="transmembrane region" description="Helical" evidence="1">
    <location>
        <begin position="399"/>
        <end position="419"/>
    </location>
</feature>
<keyword evidence="1" id="KW-0472">Membrane</keyword>
<organism evidence="2">
    <name type="scientific">metagenome</name>
    <dbReference type="NCBI Taxonomy" id="256318"/>
    <lineage>
        <taxon>unclassified sequences</taxon>
        <taxon>metagenomes</taxon>
    </lineage>
</organism>
<dbReference type="Pfam" id="PF13641">
    <property type="entry name" value="Glyco_tranf_2_3"/>
    <property type="match status" value="1"/>
</dbReference>
<sequence>MGEQRGPNDVGREHGTGGVAVVLVSHDGARWLPAVLDGLAAQRRVPDHVVAVDTGSRDESADLLKAALGEDAVVREKLTMTFPQAIARGLQELGPSPAEWIWILHDDSNPDPGALAALLAAADDDPEADILGPKLREWPSLRRLLELGVTISGTGRRETGLERGEYDQGQHDEVRQVLAVNTAGMLVRRSVLDELDGFDDRMPIFGNDIDFGWRATRAGHRTVIVPQAVVFHAEAAHRGVRKTALTGRHTHLAERTAAIYTLLANSTASLLPFQLVRLFFGSMLRALGYVVVRSPGEAIDEFAAVLSVYLRPQTIIAARRERSPLAANDERVRSLLAPRWLPYRHGLDAVSDLAAAATNQAADVAERRRAAAYAERGEAPPVRAPEDELGEDSGLVVRFLTNPVALVMTGFVLVALWLARDALGSAALSGPGLSPAPEAAADWWRLHAQSWHPLGQGSDVAAPAYVLPAALAATLLLGHPGGVVSLALLLAVPLATWGAWRFLRVLGRLADPHGASRWLLAWGSVTYASVPIVSGAWAQGRFGTVVAAALLPWLSHAALGFADPTPDRRWRSAWRAALLLALIAAFAPVAWVYAGLGTLVMLVLGLVFARGLITDRTIWGPLVTPVLATPVLLVPWFAPMLLQGHASALLLEVGRPPGPVAGALGVLSGRLDGLAAPHWAGVLLVALAAAALVLTRSRGQVLVAWCAAGLAAVVAAPLSHLLLTLPTIDARPATGFLIVVIQAAAVVAVTLGLQRLWIGTDGRHLHWPALVALAVAAVVPAAGLGWALFSGQQSLGQDADTGIPAYMTQAAETGPEHGILVVTGSVASGLTYTVQRGAGVTLGEDEILTLTESDRSLTDDISTLISEPTPEVVDDLAAHGIEYVVLPAPADGQVAAGLDATAGLDQASAQDPSTRAWHLTTEPSATFLDGYTSWLRWLLLALQTVAILSVAVLCGPTRKESR</sequence>
<dbReference type="Gene3D" id="3.90.550.10">
    <property type="entry name" value="Spore Coat Polysaccharide Biosynthesis Protein SpsA, Chain A"/>
    <property type="match status" value="1"/>
</dbReference>
<feature type="transmembrane region" description="Helical" evidence="1">
    <location>
        <begin position="765"/>
        <end position="789"/>
    </location>
</feature>
<feature type="transmembrane region" description="Helical" evidence="1">
    <location>
        <begin position="542"/>
        <end position="561"/>
    </location>
</feature>
<protein>
    <submittedName>
        <fullName evidence="2">Glycosyl transferase, family 2</fullName>
    </submittedName>
</protein>
<dbReference type="PANTHER" id="PTHR43685">
    <property type="entry name" value="GLYCOSYLTRANSFERASE"/>
    <property type="match status" value="1"/>
</dbReference>
<keyword evidence="1" id="KW-0812">Transmembrane</keyword>
<evidence type="ECO:0000256" key="1">
    <source>
        <dbReference type="SAM" id="Phobius"/>
    </source>
</evidence>
<gene>
    <name evidence="2" type="ORF">NOCA2600013</name>
</gene>
<keyword evidence="1" id="KW-1133">Transmembrane helix</keyword>
<feature type="transmembrane region" description="Helical" evidence="1">
    <location>
        <begin position="735"/>
        <end position="753"/>
    </location>
</feature>
<dbReference type="AlphaFoldDB" id="A0A2P2CBS5"/>
<feature type="transmembrane region" description="Helical" evidence="1">
    <location>
        <begin position="676"/>
        <end position="694"/>
    </location>
</feature>
<accession>A0A2P2CBS5</accession>
<feature type="transmembrane region" description="Helical" evidence="1">
    <location>
        <begin position="934"/>
        <end position="954"/>
    </location>
</feature>
<dbReference type="InterPro" id="IPR029044">
    <property type="entry name" value="Nucleotide-diphossugar_trans"/>
</dbReference>
<keyword evidence="2" id="KW-0808">Transferase</keyword>
<proteinExistence type="predicted"/>
<feature type="transmembrane region" description="Helical" evidence="1">
    <location>
        <begin position="596"/>
        <end position="613"/>
    </location>
</feature>
<feature type="transmembrane region" description="Helical" evidence="1">
    <location>
        <begin position="515"/>
        <end position="536"/>
    </location>
</feature>
<feature type="transmembrane region" description="Helical" evidence="1">
    <location>
        <begin position="701"/>
        <end position="723"/>
    </location>
</feature>
<feature type="transmembrane region" description="Helical" evidence="1">
    <location>
        <begin position="618"/>
        <end position="638"/>
    </location>
</feature>